<feature type="compositionally biased region" description="Basic residues" evidence="1">
    <location>
        <begin position="1"/>
        <end position="21"/>
    </location>
</feature>
<organism evidence="2 3">
    <name type="scientific">Colletotrichum siamense</name>
    <name type="common">Anthracnose fungus</name>
    <dbReference type="NCBI Taxonomy" id="690259"/>
    <lineage>
        <taxon>Eukaryota</taxon>
        <taxon>Fungi</taxon>
        <taxon>Dikarya</taxon>
        <taxon>Ascomycota</taxon>
        <taxon>Pezizomycotina</taxon>
        <taxon>Sordariomycetes</taxon>
        <taxon>Hypocreomycetidae</taxon>
        <taxon>Glomerellales</taxon>
        <taxon>Glomerellaceae</taxon>
        <taxon>Colletotrichum</taxon>
        <taxon>Colletotrichum gloeosporioides species complex</taxon>
    </lineage>
</organism>
<evidence type="ECO:0000313" key="2">
    <source>
        <dbReference type="EMBL" id="KAF4866743.1"/>
    </source>
</evidence>
<evidence type="ECO:0000256" key="1">
    <source>
        <dbReference type="SAM" id="MobiDB-lite"/>
    </source>
</evidence>
<dbReference type="AlphaFoldDB" id="A0A9P5KB10"/>
<feature type="compositionally biased region" description="Basic and acidic residues" evidence="1">
    <location>
        <begin position="208"/>
        <end position="231"/>
    </location>
</feature>
<evidence type="ECO:0000313" key="3">
    <source>
        <dbReference type="Proteomes" id="UP000711996"/>
    </source>
</evidence>
<accession>A0A9P5KB10</accession>
<keyword evidence="3" id="KW-1185">Reference proteome</keyword>
<sequence>MPKKHKPGKSQRLREKKRKARGTQALLSGVLAATEPGSVYPADPSEPLAGLTKANRVRVKRNVRKFTRRQLNELDIRTQVQTVVMKNEMDKAIDENKDWRLRVETVNAGFQENQRVGLRMGLENMERVARGHNALREHVRWDAQQTTAKMGIVDAKLELVDENVAELREQAEAVRRENKALREKNAKLETDLEEVLGAISALQSEVQQLRDRGSEGKGGKQQGDGKQEGWKGRLRSRKKA</sequence>
<comment type="caution">
    <text evidence="2">The sequence shown here is derived from an EMBL/GenBank/DDBJ whole genome shotgun (WGS) entry which is preliminary data.</text>
</comment>
<dbReference type="Proteomes" id="UP000711996">
    <property type="component" value="Unassembled WGS sequence"/>
</dbReference>
<proteinExistence type="predicted"/>
<gene>
    <name evidence="2" type="ORF">CGCSCA2_v000306</name>
</gene>
<feature type="region of interest" description="Disordered" evidence="1">
    <location>
        <begin position="1"/>
        <end position="25"/>
    </location>
</feature>
<reference evidence="2" key="1">
    <citation type="submission" date="2019-06" db="EMBL/GenBank/DDBJ databases">
        <authorList>
            <person name="Gan P."/>
            <person name="Shirasu K."/>
        </authorList>
    </citation>
    <scope>NUCLEOTIDE SEQUENCE [LARGE SCALE GENOMIC DNA]</scope>
    <source>
        <strain evidence="2">CAD2</strain>
    </source>
</reference>
<name>A0A9P5KB10_COLSI</name>
<dbReference type="OrthoDB" id="4843684at2759"/>
<feature type="region of interest" description="Disordered" evidence="1">
    <location>
        <begin position="206"/>
        <end position="240"/>
    </location>
</feature>
<dbReference type="EMBL" id="QPMT01000001">
    <property type="protein sequence ID" value="KAF4866743.1"/>
    <property type="molecule type" value="Genomic_DNA"/>
</dbReference>
<protein>
    <submittedName>
        <fullName evidence="2">Uncharacterized protein</fullName>
    </submittedName>
</protein>